<dbReference type="EMBL" id="BGPR01066643">
    <property type="protein sequence ID" value="GBO41141.1"/>
    <property type="molecule type" value="Genomic_DNA"/>
</dbReference>
<proteinExistence type="predicted"/>
<accession>A0A4Y2WVB2</accession>
<organism evidence="1 2">
    <name type="scientific">Araneus ventricosus</name>
    <name type="common">Orbweaver spider</name>
    <name type="synonym">Epeira ventricosa</name>
    <dbReference type="NCBI Taxonomy" id="182803"/>
    <lineage>
        <taxon>Eukaryota</taxon>
        <taxon>Metazoa</taxon>
        <taxon>Ecdysozoa</taxon>
        <taxon>Arthropoda</taxon>
        <taxon>Chelicerata</taxon>
        <taxon>Arachnida</taxon>
        <taxon>Araneae</taxon>
        <taxon>Araneomorphae</taxon>
        <taxon>Entelegynae</taxon>
        <taxon>Araneoidea</taxon>
        <taxon>Araneidae</taxon>
        <taxon>Araneus</taxon>
    </lineage>
</organism>
<dbReference type="Proteomes" id="UP000499080">
    <property type="component" value="Unassembled WGS sequence"/>
</dbReference>
<comment type="caution">
    <text evidence="1">The sequence shown here is derived from an EMBL/GenBank/DDBJ whole genome shotgun (WGS) entry which is preliminary data.</text>
</comment>
<protein>
    <submittedName>
        <fullName evidence="1">Uncharacterized protein</fullName>
    </submittedName>
</protein>
<sequence>MKSAWRYVPILNQRRASHPKNQVTSVKEDCFTEGAQSNIRGGGATCHFHPHLSLENNTDSTQTEFVPVRTTSFHQQGTEEGEPGRDHDHQTGRYQAAFHSNCWLIDSRLLEEDSYHIPVGNYNGHLVIRRISKLEELESILPTL</sequence>
<name>A0A4Y2WVB2_ARAVE</name>
<evidence type="ECO:0000313" key="2">
    <source>
        <dbReference type="Proteomes" id="UP000499080"/>
    </source>
</evidence>
<dbReference type="AlphaFoldDB" id="A0A4Y2WVB2"/>
<evidence type="ECO:0000313" key="1">
    <source>
        <dbReference type="EMBL" id="GBO41141.1"/>
    </source>
</evidence>
<gene>
    <name evidence="1" type="ORF">AVEN_199508_1</name>
</gene>
<reference evidence="1 2" key="1">
    <citation type="journal article" date="2019" name="Sci. Rep.">
        <title>Orb-weaving spider Araneus ventricosus genome elucidates the spidroin gene catalogue.</title>
        <authorList>
            <person name="Kono N."/>
            <person name="Nakamura H."/>
            <person name="Ohtoshi R."/>
            <person name="Moran D.A.P."/>
            <person name="Shinohara A."/>
            <person name="Yoshida Y."/>
            <person name="Fujiwara M."/>
            <person name="Mori M."/>
            <person name="Tomita M."/>
            <person name="Arakawa K."/>
        </authorList>
    </citation>
    <scope>NUCLEOTIDE SEQUENCE [LARGE SCALE GENOMIC DNA]</scope>
</reference>
<keyword evidence="2" id="KW-1185">Reference proteome</keyword>